<organism evidence="2 3">
    <name type="scientific">Smittium mucronatum</name>
    <dbReference type="NCBI Taxonomy" id="133383"/>
    <lineage>
        <taxon>Eukaryota</taxon>
        <taxon>Fungi</taxon>
        <taxon>Fungi incertae sedis</taxon>
        <taxon>Zoopagomycota</taxon>
        <taxon>Kickxellomycotina</taxon>
        <taxon>Harpellomycetes</taxon>
        <taxon>Harpellales</taxon>
        <taxon>Legeriomycetaceae</taxon>
        <taxon>Smittium</taxon>
    </lineage>
</organism>
<feature type="region of interest" description="Disordered" evidence="1">
    <location>
        <begin position="1"/>
        <end position="27"/>
    </location>
</feature>
<evidence type="ECO:0000313" key="2">
    <source>
        <dbReference type="EMBL" id="OLY77864.1"/>
    </source>
</evidence>
<accession>A0A1R0GLU0</accession>
<proteinExistence type="predicted"/>
<gene>
    <name evidence="2" type="ORF">AYI68_g8099</name>
</gene>
<dbReference type="Proteomes" id="UP000187455">
    <property type="component" value="Unassembled WGS sequence"/>
</dbReference>
<dbReference type="AlphaFoldDB" id="A0A1R0GLU0"/>
<sequence>MSWRPSFRSGTAGDPGGHSGLDGRLYE</sequence>
<evidence type="ECO:0000256" key="1">
    <source>
        <dbReference type="SAM" id="MobiDB-lite"/>
    </source>
</evidence>
<evidence type="ECO:0000313" key="3">
    <source>
        <dbReference type="Proteomes" id="UP000187455"/>
    </source>
</evidence>
<protein>
    <submittedName>
        <fullName evidence="2">Uncharacterized protein</fullName>
    </submittedName>
</protein>
<comment type="caution">
    <text evidence="2">The sequence shown here is derived from an EMBL/GenBank/DDBJ whole genome shotgun (WGS) entry which is preliminary data.</text>
</comment>
<dbReference type="EMBL" id="LSSL01007624">
    <property type="protein sequence ID" value="OLY77864.1"/>
    <property type="molecule type" value="Genomic_DNA"/>
</dbReference>
<name>A0A1R0GLU0_9FUNG</name>
<reference evidence="2 3" key="1">
    <citation type="journal article" date="2016" name="Mol. Biol. Evol.">
        <title>Genome-Wide Survey of Gut Fungi (Harpellales) Reveals the First Horizontally Transferred Ubiquitin Gene from a Mosquito Host.</title>
        <authorList>
            <person name="Wang Y."/>
            <person name="White M.M."/>
            <person name="Kvist S."/>
            <person name="Moncalvo J.M."/>
        </authorList>
    </citation>
    <scope>NUCLEOTIDE SEQUENCE [LARGE SCALE GENOMIC DNA]</scope>
    <source>
        <strain evidence="2 3">ALG-7-W6</strain>
    </source>
</reference>
<feature type="non-terminal residue" evidence="2">
    <location>
        <position position="27"/>
    </location>
</feature>
<keyword evidence="3" id="KW-1185">Reference proteome</keyword>